<protein>
    <recommendedName>
        <fullName evidence="2">histidine kinase</fullName>
        <ecNumber evidence="2">2.7.13.3</ecNumber>
    </recommendedName>
</protein>
<proteinExistence type="predicted"/>
<evidence type="ECO:0000256" key="10">
    <source>
        <dbReference type="SAM" id="Phobius"/>
    </source>
</evidence>
<dbReference type="PANTHER" id="PTHR24421">
    <property type="entry name" value="NITRATE/NITRITE SENSOR PROTEIN NARX-RELATED"/>
    <property type="match status" value="1"/>
</dbReference>
<dbReference type="InterPro" id="IPR036890">
    <property type="entry name" value="HATPase_C_sf"/>
</dbReference>
<evidence type="ECO:0000256" key="6">
    <source>
        <dbReference type="ARBA" id="ARBA00022777"/>
    </source>
</evidence>
<dbReference type="EC" id="2.7.13.3" evidence="2"/>
<evidence type="ECO:0000256" key="9">
    <source>
        <dbReference type="SAM" id="Coils"/>
    </source>
</evidence>
<keyword evidence="8" id="KW-0902">Two-component regulatory system</keyword>
<comment type="catalytic activity">
    <reaction evidence="1">
        <text>ATP + protein L-histidine = ADP + protein N-phospho-L-histidine.</text>
        <dbReference type="EC" id="2.7.13.3"/>
    </reaction>
</comment>
<dbReference type="AlphaFoldDB" id="A0A1C3X531"/>
<keyword evidence="5" id="KW-0547">Nucleotide-binding</keyword>
<feature type="transmembrane region" description="Helical" evidence="10">
    <location>
        <begin position="205"/>
        <end position="227"/>
    </location>
</feature>
<feature type="transmembrane region" description="Helical" evidence="10">
    <location>
        <begin position="30"/>
        <end position="53"/>
    </location>
</feature>
<accession>A0A1C3X531</accession>
<dbReference type="GO" id="GO:0005524">
    <property type="term" value="F:ATP binding"/>
    <property type="evidence" value="ECO:0007669"/>
    <property type="project" value="UniProtKB-KW"/>
</dbReference>
<dbReference type="EMBL" id="FMAF01000025">
    <property type="protein sequence ID" value="SCB47380.1"/>
    <property type="molecule type" value="Genomic_DNA"/>
</dbReference>
<name>A0A1C3X531_9HYPH</name>
<evidence type="ECO:0000259" key="11">
    <source>
        <dbReference type="SMART" id="SM00387"/>
    </source>
</evidence>
<keyword evidence="10" id="KW-0472">Membrane</keyword>
<keyword evidence="6 12" id="KW-0418">Kinase</keyword>
<dbReference type="SMART" id="SM00387">
    <property type="entry name" value="HATPase_c"/>
    <property type="match status" value="1"/>
</dbReference>
<evidence type="ECO:0000256" key="3">
    <source>
        <dbReference type="ARBA" id="ARBA00022553"/>
    </source>
</evidence>
<keyword evidence="3" id="KW-0597">Phosphoprotein</keyword>
<sequence>MPVPRVIHKYKLSLASLVERWNSQSLARQFLLAGGFVATCAMLVVGSFVASLIENAVTRNSAATTALYVDSVIAPLLPDMQTTQALDDTVTRALDETLGQGALGTRLFSFRLWRNDGTILYSNNKDLSGKGFPLSDSLRTAFSGQMVAKFNRIDDVESVAERNSGKPLLEIYNPVLQPWSGKVVAVSEFYEVANDLEWSVNQARLLSWLVVALFTLTFFSLLSIIVLRGSRTIDNQRRALNGRIGELSTLLLQNEALRARVQRATQRAAALNESYLRRIGADLHDGPAQLIAYASLRLDSRTLTSPKASSAERDASLRTIKTSLGDAMAEIRNICSGLMLPHIETDNLTDLIGRAIREHERRTGVTVTLLVGTTPRDLPTSAKICVYRFVQEALNNGYRHAGGIGQKVMQSLDHEQIVIEVVDEGPGFDPKDVGPQKLGLAGLRDRVESLGGTFQLSSSNQGTTVRMSLSIEEMEQA</sequence>
<dbReference type="SUPFAM" id="SSF55874">
    <property type="entry name" value="ATPase domain of HSP90 chaperone/DNA topoisomerase II/histidine kinase"/>
    <property type="match status" value="1"/>
</dbReference>
<evidence type="ECO:0000256" key="7">
    <source>
        <dbReference type="ARBA" id="ARBA00022840"/>
    </source>
</evidence>
<feature type="domain" description="Histidine kinase/HSP90-like ATPase" evidence="11">
    <location>
        <begin position="381"/>
        <end position="473"/>
    </location>
</feature>
<dbReference type="PANTHER" id="PTHR24421:SF10">
    <property type="entry name" value="NITRATE_NITRITE SENSOR PROTEIN NARQ"/>
    <property type="match status" value="1"/>
</dbReference>
<dbReference type="InterPro" id="IPR011712">
    <property type="entry name" value="Sig_transdc_His_kin_sub3_dim/P"/>
</dbReference>
<gene>
    <name evidence="12" type="ORF">GA0061101_12548</name>
</gene>
<evidence type="ECO:0000256" key="1">
    <source>
        <dbReference type="ARBA" id="ARBA00000085"/>
    </source>
</evidence>
<organism evidence="12 13">
    <name type="scientific">Rhizobium lusitanum</name>
    <dbReference type="NCBI Taxonomy" id="293958"/>
    <lineage>
        <taxon>Bacteria</taxon>
        <taxon>Pseudomonadati</taxon>
        <taxon>Pseudomonadota</taxon>
        <taxon>Alphaproteobacteria</taxon>
        <taxon>Hyphomicrobiales</taxon>
        <taxon>Rhizobiaceae</taxon>
        <taxon>Rhizobium/Agrobacterium group</taxon>
        <taxon>Rhizobium</taxon>
    </lineage>
</organism>
<dbReference type="InterPro" id="IPR003594">
    <property type="entry name" value="HATPase_dom"/>
</dbReference>
<evidence type="ECO:0000256" key="2">
    <source>
        <dbReference type="ARBA" id="ARBA00012438"/>
    </source>
</evidence>
<evidence type="ECO:0000256" key="5">
    <source>
        <dbReference type="ARBA" id="ARBA00022741"/>
    </source>
</evidence>
<dbReference type="RefSeq" id="WP_037199444.1">
    <property type="nucleotide sequence ID" value="NZ_FMAF01000025.1"/>
</dbReference>
<keyword evidence="10" id="KW-1133">Transmembrane helix</keyword>
<dbReference type="Gene3D" id="1.20.5.1930">
    <property type="match status" value="1"/>
</dbReference>
<dbReference type="CDD" id="cd16917">
    <property type="entry name" value="HATPase_UhpB-NarQ-NarX-like"/>
    <property type="match status" value="1"/>
</dbReference>
<dbReference type="Proteomes" id="UP000199205">
    <property type="component" value="Unassembled WGS sequence"/>
</dbReference>
<reference evidence="13" key="1">
    <citation type="submission" date="2016-08" db="EMBL/GenBank/DDBJ databases">
        <authorList>
            <person name="Varghese N."/>
            <person name="Submissions Spin"/>
        </authorList>
    </citation>
    <scope>NUCLEOTIDE SEQUENCE [LARGE SCALE GENOMIC DNA]</scope>
    <source>
        <strain evidence="13">P1-7</strain>
    </source>
</reference>
<dbReference type="OrthoDB" id="9778496at2"/>
<keyword evidence="10" id="KW-0812">Transmembrane</keyword>
<keyword evidence="9" id="KW-0175">Coiled coil</keyword>
<dbReference type="GO" id="GO:0016020">
    <property type="term" value="C:membrane"/>
    <property type="evidence" value="ECO:0007669"/>
    <property type="project" value="InterPro"/>
</dbReference>
<dbReference type="Gene3D" id="3.30.565.10">
    <property type="entry name" value="Histidine kinase-like ATPase, C-terminal domain"/>
    <property type="match status" value="1"/>
</dbReference>
<keyword evidence="7" id="KW-0067">ATP-binding</keyword>
<dbReference type="Pfam" id="PF02518">
    <property type="entry name" value="HATPase_c"/>
    <property type="match status" value="1"/>
</dbReference>
<keyword evidence="4" id="KW-0808">Transferase</keyword>
<evidence type="ECO:0000313" key="12">
    <source>
        <dbReference type="EMBL" id="SCB47380.1"/>
    </source>
</evidence>
<feature type="coiled-coil region" evidence="9">
    <location>
        <begin position="247"/>
        <end position="274"/>
    </location>
</feature>
<dbReference type="GO" id="GO:0000155">
    <property type="term" value="F:phosphorelay sensor kinase activity"/>
    <property type="evidence" value="ECO:0007669"/>
    <property type="project" value="InterPro"/>
</dbReference>
<evidence type="ECO:0000313" key="13">
    <source>
        <dbReference type="Proteomes" id="UP000199205"/>
    </source>
</evidence>
<evidence type="ECO:0000256" key="8">
    <source>
        <dbReference type="ARBA" id="ARBA00023012"/>
    </source>
</evidence>
<dbReference type="GO" id="GO:0046983">
    <property type="term" value="F:protein dimerization activity"/>
    <property type="evidence" value="ECO:0007669"/>
    <property type="project" value="InterPro"/>
</dbReference>
<dbReference type="Pfam" id="PF07730">
    <property type="entry name" value="HisKA_3"/>
    <property type="match status" value="1"/>
</dbReference>
<dbReference type="InterPro" id="IPR050482">
    <property type="entry name" value="Sensor_HK_TwoCompSys"/>
</dbReference>
<evidence type="ECO:0000256" key="4">
    <source>
        <dbReference type="ARBA" id="ARBA00022679"/>
    </source>
</evidence>